<dbReference type="OMA" id="ETCKARY"/>
<dbReference type="SUPFAM" id="SSF56672">
    <property type="entry name" value="DNA/RNA polymerases"/>
    <property type="match status" value="1"/>
</dbReference>
<evidence type="ECO:0000313" key="3">
    <source>
        <dbReference type="Ensembl" id="ENSCVAP00000006229.1"/>
    </source>
</evidence>
<evidence type="ECO:0000313" key="4">
    <source>
        <dbReference type="Proteomes" id="UP000265020"/>
    </source>
</evidence>
<dbReference type="Pfam" id="PF07727">
    <property type="entry name" value="RVT_2"/>
    <property type="match status" value="1"/>
</dbReference>
<dbReference type="PANTHER" id="PTHR31635">
    <property type="entry name" value="REVERSE TRANSCRIPTASE DOMAIN-CONTAINING PROTEIN-RELATED"/>
    <property type="match status" value="1"/>
</dbReference>
<dbReference type="AlphaFoldDB" id="A0A3Q2CLN8"/>
<dbReference type="CDD" id="cd01650">
    <property type="entry name" value="RT_nLTR_like"/>
    <property type="match status" value="1"/>
</dbReference>
<dbReference type="PANTHER" id="PTHR31635:SF196">
    <property type="entry name" value="REVERSE TRANSCRIPTASE DOMAIN-CONTAINING PROTEIN-RELATED"/>
    <property type="match status" value="1"/>
</dbReference>
<evidence type="ECO:0000259" key="2">
    <source>
        <dbReference type="PROSITE" id="PS50878"/>
    </source>
</evidence>
<dbReference type="PROSITE" id="PS50878">
    <property type="entry name" value="RT_POL"/>
    <property type="match status" value="1"/>
</dbReference>
<dbReference type="GeneTree" id="ENSGT00940000163630"/>
<dbReference type="Ensembl" id="ENSCVAT00000005388.1">
    <property type="protein sequence ID" value="ENSCVAP00000006229.1"/>
    <property type="gene ID" value="ENSCVAG00000007707.1"/>
</dbReference>
<feature type="compositionally biased region" description="Basic and acidic residues" evidence="1">
    <location>
        <begin position="45"/>
        <end position="61"/>
    </location>
</feature>
<protein>
    <recommendedName>
        <fullName evidence="2">Reverse transcriptase domain-containing protein</fullName>
    </recommendedName>
</protein>
<dbReference type="Proteomes" id="UP000265020">
    <property type="component" value="Unassembled WGS sequence"/>
</dbReference>
<evidence type="ECO:0000256" key="1">
    <source>
        <dbReference type="SAM" id="MobiDB-lite"/>
    </source>
</evidence>
<reference evidence="3" key="2">
    <citation type="submission" date="2025-09" db="UniProtKB">
        <authorList>
            <consortium name="Ensembl"/>
        </authorList>
    </citation>
    <scope>IDENTIFICATION</scope>
</reference>
<dbReference type="STRING" id="28743.ENSCVAP00000006229"/>
<keyword evidence="4" id="KW-1185">Reference proteome</keyword>
<sequence length="673" mass="76472">MGDAIESYGDAPPKIENQGQEQPKESKESSVEETAESDPTQTENTQREQGERRYPKRQREAPEYLKEYQCKAECNDEESKNVDYFYRVAYDVPKTFREAMDSKKSRMWADAMKEEMNSLTENETFTLTPLPGGKQAVGGRWVFTVKESPDGSETCKARYVAKGYGQVEGTDYKETFSPTANMTSLRALIQVAVKEGLALHQMDVKTAYLHAPMDCEVYMEQPEEKRNQIKSTINELIRNDGEKVTDITSILETVQSFYSRLFTSENIPEHKINEVVGVIQSSLSQDDTLCCDAPITEEEIQHAIDTLNQHKSPGNDGISAEFYKQFKTQISKILLKVFTVMEQTGCTPRTFAQGVITIVYKNKGNQNDLENYRPISLLNTDYKIYAKILANRLNEVMSSIISPSQAYGIPQRNISNTILLLNYTIKTMSDSQGILFSVDFSKAFDRVEHNFLWAVLNKFGFGQLFINRLQLLYANTESKVKCNGHFTDYFRLHRSIRQGCPLSSLLYSLVAEPIAILIKQDKNIQGITSPLGGVSKIFQFADDTTITVVNEDSLTLVLKHLHDYGSASGSKINTSKSEIMYCGGAARTLGRWDFRVVEDTVKVLGVYLGKQWRAARDETWKNIVIKVQRQLNLWKQRKLTLKGKIVILFGRQELLSLQHPVAFQHTTKPTFCW</sequence>
<organism evidence="3 4">
    <name type="scientific">Cyprinodon variegatus</name>
    <name type="common">Sheepshead minnow</name>
    <dbReference type="NCBI Taxonomy" id="28743"/>
    <lineage>
        <taxon>Eukaryota</taxon>
        <taxon>Metazoa</taxon>
        <taxon>Chordata</taxon>
        <taxon>Craniata</taxon>
        <taxon>Vertebrata</taxon>
        <taxon>Euteleostomi</taxon>
        <taxon>Actinopterygii</taxon>
        <taxon>Neopterygii</taxon>
        <taxon>Teleostei</taxon>
        <taxon>Neoteleostei</taxon>
        <taxon>Acanthomorphata</taxon>
        <taxon>Ovalentaria</taxon>
        <taxon>Atherinomorphae</taxon>
        <taxon>Cyprinodontiformes</taxon>
        <taxon>Cyprinodontidae</taxon>
        <taxon>Cyprinodon</taxon>
    </lineage>
</organism>
<dbReference type="InterPro" id="IPR000477">
    <property type="entry name" value="RT_dom"/>
</dbReference>
<feature type="domain" description="Reverse transcriptase" evidence="2">
    <location>
        <begin position="340"/>
        <end position="608"/>
    </location>
</feature>
<name>A0A3Q2CLN8_CYPVA</name>
<proteinExistence type="predicted"/>
<feature type="region of interest" description="Disordered" evidence="1">
    <location>
        <begin position="1"/>
        <end position="61"/>
    </location>
</feature>
<dbReference type="InterPro" id="IPR043502">
    <property type="entry name" value="DNA/RNA_pol_sf"/>
</dbReference>
<reference evidence="3" key="1">
    <citation type="submission" date="2025-08" db="UniProtKB">
        <authorList>
            <consortium name="Ensembl"/>
        </authorList>
    </citation>
    <scope>IDENTIFICATION</scope>
</reference>
<dbReference type="InterPro" id="IPR013103">
    <property type="entry name" value="RVT_2"/>
</dbReference>
<dbReference type="Pfam" id="PF00078">
    <property type="entry name" value="RVT_1"/>
    <property type="match status" value="1"/>
</dbReference>
<accession>A0A3Q2CLN8</accession>